<dbReference type="RefSeq" id="WP_182503392.1">
    <property type="nucleotide sequence ID" value="NZ_JACJHX010000012.1"/>
</dbReference>
<sequence>MREFDRLINEQLKTMDKLLFLQTELERCQEIEKELYDLERKSQLGTLQDEIEQMKQELNDIQSQFEKQTEDVIQYYQNELATVK</sequence>
<evidence type="ECO:0000313" key="2">
    <source>
        <dbReference type="EMBL" id="MBA9028221.1"/>
    </source>
</evidence>
<name>A0ABR6CU17_9BACI</name>
<dbReference type="Pfam" id="PF14182">
    <property type="entry name" value="YgaB"/>
    <property type="match status" value="1"/>
</dbReference>
<accession>A0ABR6CU17</accession>
<protein>
    <submittedName>
        <fullName evidence="2">Uncharacterized protein YlxW (UPF0749 family)</fullName>
    </submittedName>
</protein>
<gene>
    <name evidence="2" type="ORF">HNP81_003541</name>
</gene>
<reference evidence="2 3" key="1">
    <citation type="submission" date="2020-08" db="EMBL/GenBank/DDBJ databases">
        <title>Genomic Encyclopedia of Type Strains, Phase IV (KMG-IV): sequencing the most valuable type-strain genomes for metagenomic binning, comparative biology and taxonomic classification.</title>
        <authorList>
            <person name="Goeker M."/>
        </authorList>
    </citation>
    <scope>NUCLEOTIDE SEQUENCE [LARGE SCALE GENOMIC DNA]</scope>
    <source>
        <strain evidence="2 3">DSM 105481</strain>
    </source>
</reference>
<dbReference type="InterPro" id="IPR025572">
    <property type="entry name" value="YgaB"/>
</dbReference>
<evidence type="ECO:0000256" key="1">
    <source>
        <dbReference type="SAM" id="Coils"/>
    </source>
</evidence>
<evidence type="ECO:0000313" key="3">
    <source>
        <dbReference type="Proteomes" id="UP000626697"/>
    </source>
</evidence>
<organism evidence="2 3">
    <name type="scientific">Peribacillus huizhouensis</name>
    <dbReference type="NCBI Taxonomy" id="1501239"/>
    <lineage>
        <taxon>Bacteria</taxon>
        <taxon>Bacillati</taxon>
        <taxon>Bacillota</taxon>
        <taxon>Bacilli</taxon>
        <taxon>Bacillales</taxon>
        <taxon>Bacillaceae</taxon>
        <taxon>Peribacillus</taxon>
    </lineage>
</organism>
<keyword evidence="3" id="KW-1185">Reference proteome</keyword>
<dbReference type="EMBL" id="JACJHX010000012">
    <property type="protein sequence ID" value="MBA9028221.1"/>
    <property type="molecule type" value="Genomic_DNA"/>
</dbReference>
<dbReference type="Proteomes" id="UP000626697">
    <property type="component" value="Unassembled WGS sequence"/>
</dbReference>
<keyword evidence="1" id="KW-0175">Coiled coil</keyword>
<feature type="coiled-coil region" evidence="1">
    <location>
        <begin position="21"/>
        <end position="71"/>
    </location>
</feature>
<comment type="caution">
    <text evidence="2">The sequence shown here is derived from an EMBL/GenBank/DDBJ whole genome shotgun (WGS) entry which is preliminary data.</text>
</comment>
<proteinExistence type="predicted"/>